<reference evidence="3" key="1">
    <citation type="submission" date="2016-08" db="EMBL/GenBank/DDBJ databases">
        <authorList>
            <person name="Varghese N."/>
            <person name="Submissions Spin"/>
        </authorList>
    </citation>
    <scope>NUCLEOTIDE SEQUENCE [LARGE SCALE GENOMIC DNA]</scope>
    <source>
        <strain evidence="3">R-52791</strain>
    </source>
</reference>
<dbReference type="EMBL" id="FMBL01000001">
    <property type="protein sequence ID" value="SCC78877.1"/>
    <property type="molecule type" value="Genomic_DNA"/>
</dbReference>
<evidence type="ECO:0000256" key="1">
    <source>
        <dbReference type="SAM" id="MobiDB-lite"/>
    </source>
</evidence>
<dbReference type="AlphaFoldDB" id="A0A1C4H1R5"/>
<protein>
    <submittedName>
        <fullName evidence="2">PAC2 family protein</fullName>
    </submittedName>
</protein>
<dbReference type="SUPFAM" id="SSF159659">
    <property type="entry name" value="Cgl1923-like"/>
    <property type="match status" value="1"/>
</dbReference>
<dbReference type="InterPro" id="IPR008492">
    <property type="entry name" value="Rv2714-like"/>
</dbReference>
<dbReference type="Proteomes" id="UP000242610">
    <property type="component" value="Unassembled WGS sequence"/>
</dbReference>
<dbReference type="InterPro" id="IPR019151">
    <property type="entry name" value="Proteasome_assmbl_chaperone_2"/>
</dbReference>
<dbReference type="PIRSF" id="PIRSF028754">
    <property type="entry name" value="UCP028754"/>
    <property type="match status" value="1"/>
</dbReference>
<proteinExistence type="predicted"/>
<name>A0A1C4H1R5_9BIFI</name>
<dbReference type="STRING" id="1505727.GA0061077_0469"/>
<dbReference type="InterPro" id="IPR038389">
    <property type="entry name" value="PSMG2_sf"/>
</dbReference>
<gene>
    <name evidence="2" type="ORF">GA0061077_0469</name>
</gene>
<dbReference type="Pfam" id="PF09754">
    <property type="entry name" value="PAC2"/>
    <property type="match status" value="1"/>
</dbReference>
<dbReference type="Gene3D" id="3.40.50.10900">
    <property type="entry name" value="PAC-like subunit"/>
    <property type="match status" value="1"/>
</dbReference>
<organism evidence="2 3">
    <name type="scientific">Bifidobacterium commune</name>
    <dbReference type="NCBI Taxonomy" id="1505727"/>
    <lineage>
        <taxon>Bacteria</taxon>
        <taxon>Bacillati</taxon>
        <taxon>Actinomycetota</taxon>
        <taxon>Actinomycetes</taxon>
        <taxon>Bifidobacteriales</taxon>
        <taxon>Bifidobacteriaceae</taxon>
        <taxon>Bifidobacterium</taxon>
    </lineage>
</organism>
<keyword evidence="3" id="KW-1185">Reference proteome</keyword>
<accession>A0A1C4H1R5</accession>
<dbReference type="RefSeq" id="WP_183193104.1">
    <property type="nucleotide sequence ID" value="NZ_FMBL01000001.1"/>
</dbReference>
<evidence type="ECO:0000313" key="2">
    <source>
        <dbReference type="EMBL" id="SCC78877.1"/>
    </source>
</evidence>
<sequence>MTSEVKAEKPLMICAFEGWNDASQAATNVIWHLVARYDSREIRHIRTDSYYDLQVARPMVCHVTGQPRIIWPQTTFYEININPETQVYAQIAPEPNYRWLDYCHTSLSIADELDIGEIVTLGSMYADCPHTRPLPIEEEALRRGKSSINGGAEEDHGKRPKNSNPYDGPVGIPSVLNMIAEEDGFDTDSMWVSVPKYLSGDECPQGTLEILERLSDLLCVKLDTGTLPQQATTWKAQATVLSNCNDDLKHYIRQLEAQYDVDQQLDALESRANNHGEQIALEAEEFLSHIDD</sequence>
<feature type="region of interest" description="Disordered" evidence="1">
    <location>
        <begin position="136"/>
        <end position="168"/>
    </location>
</feature>
<evidence type="ECO:0000313" key="3">
    <source>
        <dbReference type="Proteomes" id="UP000242610"/>
    </source>
</evidence>